<dbReference type="InterPro" id="IPR010770">
    <property type="entry name" value="Ecd"/>
</dbReference>
<reference evidence="2 3" key="1">
    <citation type="submission" date="2024-09" db="EMBL/GenBank/DDBJ databases">
        <title>Chromosome-scale assembly of Riccia sorocarpa.</title>
        <authorList>
            <person name="Paukszto L."/>
        </authorList>
    </citation>
    <scope>NUCLEOTIDE SEQUENCE [LARGE SCALE GENOMIC DNA]</scope>
    <source>
        <strain evidence="2">LP-2024</strain>
        <tissue evidence="2">Aerial parts of the thallus</tissue>
    </source>
</reference>
<dbReference type="Proteomes" id="UP001633002">
    <property type="component" value="Unassembled WGS sequence"/>
</dbReference>
<feature type="region of interest" description="Disordered" evidence="1">
    <location>
        <begin position="680"/>
        <end position="702"/>
    </location>
</feature>
<feature type="compositionally biased region" description="Acidic residues" evidence="1">
    <location>
        <begin position="579"/>
        <end position="599"/>
    </location>
</feature>
<feature type="region of interest" description="Disordered" evidence="1">
    <location>
        <begin position="729"/>
        <end position="758"/>
    </location>
</feature>
<gene>
    <name evidence="2" type="ORF">R1sor_024339</name>
</gene>
<evidence type="ECO:0000256" key="1">
    <source>
        <dbReference type="SAM" id="MobiDB-lite"/>
    </source>
</evidence>
<evidence type="ECO:0008006" key="4">
    <source>
        <dbReference type="Google" id="ProtNLM"/>
    </source>
</evidence>
<proteinExistence type="predicted"/>
<evidence type="ECO:0000313" key="2">
    <source>
        <dbReference type="EMBL" id="KAL3681383.1"/>
    </source>
</evidence>
<dbReference type="EMBL" id="JBJQOH010000007">
    <property type="protein sequence ID" value="KAL3681383.1"/>
    <property type="molecule type" value="Genomic_DNA"/>
</dbReference>
<dbReference type="PANTHER" id="PTHR13060">
    <property type="entry name" value="SGT1 PROTEIN HSGT1 SUPPRESSOR OF GCR2"/>
    <property type="match status" value="1"/>
</dbReference>
<keyword evidence="3" id="KW-1185">Reference proteome</keyword>
<feature type="region of interest" description="Disordered" evidence="1">
    <location>
        <begin position="575"/>
        <end position="611"/>
    </location>
</feature>
<feature type="compositionally biased region" description="Basic and acidic residues" evidence="1">
    <location>
        <begin position="478"/>
        <end position="488"/>
    </location>
</feature>
<feature type="region of interest" description="Disordered" evidence="1">
    <location>
        <begin position="478"/>
        <end position="509"/>
    </location>
</feature>
<organism evidence="2 3">
    <name type="scientific">Riccia sorocarpa</name>
    <dbReference type="NCBI Taxonomy" id="122646"/>
    <lineage>
        <taxon>Eukaryota</taxon>
        <taxon>Viridiplantae</taxon>
        <taxon>Streptophyta</taxon>
        <taxon>Embryophyta</taxon>
        <taxon>Marchantiophyta</taxon>
        <taxon>Marchantiopsida</taxon>
        <taxon>Marchantiidae</taxon>
        <taxon>Marchantiales</taxon>
        <taxon>Ricciaceae</taxon>
        <taxon>Riccia</taxon>
    </lineage>
</organism>
<dbReference type="AlphaFoldDB" id="A0ABD3GR02"/>
<accession>A0ABD3GR02</accession>
<evidence type="ECO:0000313" key="3">
    <source>
        <dbReference type="Proteomes" id="UP001633002"/>
    </source>
</evidence>
<feature type="region of interest" description="Disordered" evidence="1">
    <location>
        <begin position="354"/>
        <end position="373"/>
    </location>
</feature>
<sequence>MENSQDDVVYYRIFPDFDPRDGDVKAQLQKLRDECLTIVYPTTGEYIWQHETFNLRVCSSPSDFHFPVLQGNKALVDLENDIAGVEFSTPETFVPHLSGKVRVGDNLEDEWLVVYFLFEISRRIPSVSVTVRDTDGEFLLIESAYSIPSWLEPERSHNRVFIRQGRVHFVPPAATASFSVEKNDAISVKQAVQVLSNGAVETRASDKTMDAIFRRIKDYPKRAINNIHKARCRLPLSVAQVLKYEPQMISLAVETFYSRDYDALKAASKMEKFLSKSDDGTPEFVTVTVRMSRAMYAQLVQQVFQAPRCYPMPSDLTGFAFKEAELGMKIAVGFEMMYWERSAYGSETEFENDSEVEVGISTPSPRPWKDMKSESIPLNDVGWQTFKASLEKRGYFKDLLPGSKGYRELLQAAVVQYRSTNMFASASAGMRAPVKRTDELLSLPHAPDDFADAEQEEPDSDNWLYDGEKELTAAMRERQQELDEYEAKRARRGAKTGEPDVESSSGTGDFRVEEVVRSMQSFVNKISSFEGAEFPDNGDVDMGDNDNNAVSLDMNKLLKELGSVFSSEDIASMFSMQPDDSDESSDTDLDEDEGDDDHELEATSTTPGTSKARLMEIEDEEEDKIQSNDEAIFSEAYSSALDKELQSTSLAKSFLQKANSKDTARDKEISTNEILEVRDLPGKAELRPDDGTMREPETIDEDENDLVDVDANLVESLLRSYMFQDGMPGPATNLLGAMGITLPDNSDKRPGPSKKTNK</sequence>
<protein>
    <recommendedName>
        <fullName evidence="4">Ecdysoneless</fullName>
    </recommendedName>
</protein>
<dbReference type="PANTHER" id="PTHR13060:SF0">
    <property type="entry name" value="PROTEIN ECDYSONELESS HOMOLOG"/>
    <property type="match status" value="1"/>
</dbReference>
<dbReference type="Pfam" id="PF07093">
    <property type="entry name" value="SGT1"/>
    <property type="match status" value="2"/>
</dbReference>
<name>A0ABD3GR02_9MARC</name>
<feature type="compositionally biased region" description="Basic and acidic residues" evidence="1">
    <location>
        <begin position="680"/>
        <end position="697"/>
    </location>
</feature>
<comment type="caution">
    <text evidence="2">The sequence shown here is derived from an EMBL/GenBank/DDBJ whole genome shotgun (WGS) entry which is preliminary data.</text>
</comment>